<keyword evidence="2" id="KW-1185">Reference proteome</keyword>
<proteinExistence type="predicted"/>
<evidence type="ECO:0000313" key="1">
    <source>
        <dbReference type="EMBL" id="GBP13883.1"/>
    </source>
</evidence>
<organism evidence="1 2">
    <name type="scientific">Eumeta variegata</name>
    <name type="common">Bagworm moth</name>
    <name type="synonym">Eumeta japonica</name>
    <dbReference type="NCBI Taxonomy" id="151549"/>
    <lineage>
        <taxon>Eukaryota</taxon>
        <taxon>Metazoa</taxon>
        <taxon>Ecdysozoa</taxon>
        <taxon>Arthropoda</taxon>
        <taxon>Hexapoda</taxon>
        <taxon>Insecta</taxon>
        <taxon>Pterygota</taxon>
        <taxon>Neoptera</taxon>
        <taxon>Endopterygota</taxon>
        <taxon>Lepidoptera</taxon>
        <taxon>Glossata</taxon>
        <taxon>Ditrysia</taxon>
        <taxon>Tineoidea</taxon>
        <taxon>Psychidae</taxon>
        <taxon>Oiketicinae</taxon>
        <taxon>Eumeta</taxon>
    </lineage>
</organism>
<gene>
    <name evidence="1" type="ORF">EVAR_10456_1</name>
</gene>
<accession>A0A4C1TH94</accession>
<sequence>MASYYAAGVRRARPTAHRPVERVRALARKKLELASRARACRRRSANLPLGDTKGQNEGGWRSRERLHVQGDYPSPGLDQDTSVVYIDSTFEGQTSIRTSRLSLTPMNARNPIQRVAVRDLYSIYIDSKQSAGEKLVTSCVAAANFSCQRGVIGVMTIRVGQVMRRGGVRRPGLNLRGPPNVFMCSDLRPTGKIVHSYLERNEIEECN</sequence>
<dbReference type="EMBL" id="BGZK01000060">
    <property type="protein sequence ID" value="GBP13883.1"/>
    <property type="molecule type" value="Genomic_DNA"/>
</dbReference>
<dbReference type="AlphaFoldDB" id="A0A4C1TH94"/>
<dbReference type="Proteomes" id="UP000299102">
    <property type="component" value="Unassembled WGS sequence"/>
</dbReference>
<reference evidence="1 2" key="1">
    <citation type="journal article" date="2019" name="Commun. Biol.">
        <title>The bagworm genome reveals a unique fibroin gene that provides high tensile strength.</title>
        <authorList>
            <person name="Kono N."/>
            <person name="Nakamura H."/>
            <person name="Ohtoshi R."/>
            <person name="Tomita M."/>
            <person name="Numata K."/>
            <person name="Arakawa K."/>
        </authorList>
    </citation>
    <scope>NUCLEOTIDE SEQUENCE [LARGE SCALE GENOMIC DNA]</scope>
</reference>
<protein>
    <submittedName>
        <fullName evidence="1">Uncharacterized protein</fullName>
    </submittedName>
</protein>
<name>A0A4C1TH94_EUMVA</name>
<comment type="caution">
    <text evidence="1">The sequence shown here is derived from an EMBL/GenBank/DDBJ whole genome shotgun (WGS) entry which is preliminary data.</text>
</comment>
<evidence type="ECO:0000313" key="2">
    <source>
        <dbReference type="Proteomes" id="UP000299102"/>
    </source>
</evidence>